<dbReference type="Proteomes" id="UP000000768">
    <property type="component" value="Chromosome 1"/>
</dbReference>
<feature type="compositionally biased region" description="Acidic residues" evidence="1">
    <location>
        <begin position="228"/>
        <end position="245"/>
    </location>
</feature>
<keyword evidence="3" id="KW-1185">Reference proteome</keyword>
<dbReference type="STRING" id="4558.A0A1Z5SB81"/>
<dbReference type="EMBL" id="CM000760">
    <property type="protein sequence ID" value="OQU93119.1"/>
    <property type="molecule type" value="Genomic_DNA"/>
</dbReference>
<feature type="region of interest" description="Disordered" evidence="1">
    <location>
        <begin position="433"/>
        <end position="621"/>
    </location>
</feature>
<feature type="region of interest" description="Disordered" evidence="1">
    <location>
        <begin position="213"/>
        <end position="304"/>
    </location>
</feature>
<protein>
    <submittedName>
        <fullName evidence="2">Uncharacterized protein</fullName>
    </submittedName>
</protein>
<feature type="compositionally biased region" description="Acidic residues" evidence="1">
    <location>
        <begin position="330"/>
        <end position="380"/>
    </location>
</feature>
<dbReference type="AlphaFoldDB" id="A0A1Z5SB81"/>
<sequence>MVSSEEDGCLAFEKTPFEKKPGQPGARKRKSGSKLGSKEFRQFWKLAEQSPMDPFTGTEVVYHHRNDWAKKGFPDVCSAMSTGHSTTPRGAVPAENGTATSNGSSISVKSSKRAANTLGSGDDNPNDEEGRKCLEGSHSRPRVQRVKIGRREQLDNLNPVDVILVLDESSPVEEWSQILRAGQARNFQFVKNRRYYEAVYHCICRNSEAQEAAPAVQQHGPELPSQPLDDDSEALENEQDAEEDQEGTHFFLEHGQQQLSPAEADLADLLPEEGMEPVDDDGEAMEKEKDADYSPSSSSGLKEDNDEWLQFPYFFEENIVENLDIPAINVDEEEEVPEDDTSDEEGPNTDPDDDDEHFLSDEEGSDRDSSPSDDEDESDDWIQFPFFFFEEEEMEQHHDADYSPSSSSGSEEDNDEWLQFPYFFEENIVENLDIPAINVDEEEEVPEDDTSDEEGPNTDHDDDDEHFLSDEEGSDRDFSPSDAEDEGDDWLQFPFFFEEENNLDLPASDREEEMPMPAVEQPNHEFDGQEEHDEQWMLFPEQSSESEEESMTLEETSDEEDEHNSDPDYALTEEEDPSADEAEWWSNTDFMDDLYSESESDIDDMGKDPDYYPSSGSGDGE</sequence>
<dbReference type="Gramene" id="OQU93119">
    <property type="protein sequence ID" value="OQU93119"/>
    <property type="gene ID" value="SORBI_3001G480200"/>
</dbReference>
<reference evidence="2 3" key="1">
    <citation type="journal article" date="2009" name="Nature">
        <title>The Sorghum bicolor genome and the diversification of grasses.</title>
        <authorList>
            <person name="Paterson A.H."/>
            <person name="Bowers J.E."/>
            <person name="Bruggmann R."/>
            <person name="Dubchak I."/>
            <person name="Grimwood J."/>
            <person name="Gundlach H."/>
            <person name="Haberer G."/>
            <person name="Hellsten U."/>
            <person name="Mitros T."/>
            <person name="Poliakov A."/>
            <person name="Schmutz J."/>
            <person name="Spannagl M."/>
            <person name="Tang H."/>
            <person name="Wang X."/>
            <person name="Wicker T."/>
            <person name="Bharti A.K."/>
            <person name="Chapman J."/>
            <person name="Feltus F.A."/>
            <person name="Gowik U."/>
            <person name="Grigoriev I.V."/>
            <person name="Lyons E."/>
            <person name="Maher C.A."/>
            <person name="Martis M."/>
            <person name="Narechania A."/>
            <person name="Otillar R.P."/>
            <person name="Penning B.W."/>
            <person name="Salamov A.A."/>
            <person name="Wang Y."/>
            <person name="Zhang L."/>
            <person name="Carpita N.C."/>
            <person name="Freeling M."/>
            <person name="Gingle A.R."/>
            <person name="Hash C.T."/>
            <person name="Keller B."/>
            <person name="Klein P."/>
            <person name="Kresovich S."/>
            <person name="McCann M.C."/>
            <person name="Ming R."/>
            <person name="Peterson D.G."/>
            <person name="Mehboob-ur-Rahman"/>
            <person name="Ware D."/>
            <person name="Westhoff P."/>
            <person name="Mayer K.F."/>
            <person name="Messing J."/>
            <person name="Rokhsar D.S."/>
        </authorList>
    </citation>
    <scope>NUCLEOTIDE SEQUENCE [LARGE SCALE GENOMIC DNA]</scope>
    <source>
        <strain evidence="3">cv. BTx623</strain>
    </source>
</reference>
<accession>A0A1Z5SB81</accession>
<dbReference type="InParanoid" id="A0A1Z5SB81"/>
<name>A0A1Z5SB81_SORBI</name>
<evidence type="ECO:0000313" key="2">
    <source>
        <dbReference type="EMBL" id="OQU93119.1"/>
    </source>
</evidence>
<feature type="compositionally biased region" description="Basic and acidic residues" evidence="1">
    <location>
        <begin position="128"/>
        <end position="138"/>
    </location>
</feature>
<feature type="compositionally biased region" description="Acidic residues" evidence="1">
    <location>
        <begin position="270"/>
        <end position="283"/>
    </location>
</feature>
<feature type="compositionally biased region" description="Acidic residues" evidence="1">
    <location>
        <begin position="590"/>
        <end position="603"/>
    </location>
</feature>
<organism evidence="2 3">
    <name type="scientific">Sorghum bicolor</name>
    <name type="common">Sorghum</name>
    <name type="synonym">Sorghum vulgare</name>
    <dbReference type="NCBI Taxonomy" id="4558"/>
    <lineage>
        <taxon>Eukaryota</taxon>
        <taxon>Viridiplantae</taxon>
        <taxon>Streptophyta</taxon>
        <taxon>Embryophyta</taxon>
        <taxon>Tracheophyta</taxon>
        <taxon>Spermatophyta</taxon>
        <taxon>Magnoliopsida</taxon>
        <taxon>Liliopsida</taxon>
        <taxon>Poales</taxon>
        <taxon>Poaceae</taxon>
        <taxon>PACMAD clade</taxon>
        <taxon>Panicoideae</taxon>
        <taxon>Andropogonodae</taxon>
        <taxon>Andropogoneae</taxon>
        <taxon>Sorghinae</taxon>
        <taxon>Sorghum</taxon>
    </lineage>
</organism>
<reference evidence="3" key="2">
    <citation type="journal article" date="2018" name="Plant J.">
        <title>The Sorghum bicolor reference genome: improved assembly, gene annotations, a transcriptome atlas, and signatures of genome organization.</title>
        <authorList>
            <person name="McCormick R.F."/>
            <person name="Truong S.K."/>
            <person name="Sreedasyam A."/>
            <person name="Jenkins J."/>
            <person name="Shu S."/>
            <person name="Sims D."/>
            <person name="Kennedy M."/>
            <person name="Amirebrahimi M."/>
            <person name="Weers B.D."/>
            <person name="McKinley B."/>
            <person name="Mattison A."/>
            <person name="Morishige D.T."/>
            <person name="Grimwood J."/>
            <person name="Schmutz J."/>
            <person name="Mullet J.E."/>
        </authorList>
    </citation>
    <scope>NUCLEOTIDE SEQUENCE [LARGE SCALE GENOMIC DNA]</scope>
    <source>
        <strain evidence="3">cv. BTx623</strain>
    </source>
</reference>
<proteinExistence type="predicted"/>
<evidence type="ECO:0000256" key="1">
    <source>
        <dbReference type="SAM" id="MobiDB-lite"/>
    </source>
</evidence>
<feature type="compositionally biased region" description="Acidic residues" evidence="1">
    <location>
        <begin position="439"/>
        <end position="474"/>
    </location>
</feature>
<evidence type="ECO:0000313" key="3">
    <source>
        <dbReference type="Proteomes" id="UP000000768"/>
    </source>
</evidence>
<feature type="compositionally biased region" description="Acidic residues" evidence="1">
    <location>
        <begin position="571"/>
        <end position="583"/>
    </location>
</feature>
<feature type="region of interest" description="Disordered" evidence="1">
    <location>
        <begin position="80"/>
        <end position="143"/>
    </location>
</feature>
<feature type="region of interest" description="Disordered" evidence="1">
    <location>
        <begin position="324"/>
        <end position="421"/>
    </location>
</feature>
<feature type="compositionally biased region" description="Acidic residues" evidence="1">
    <location>
        <begin position="544"/>
        <end position="563"/>
    </location>
</feature>
<feature type="region of interest" description="Disordered" evidence="1">
    <location>
        <begin position="1"/>
        <end position="35"/>
    </location>
</feature>
<gene>
    <name evidence="2" type="ORF">SORBI_3001G480200</name>
</gene>